<dbReference type="PATRIC" id="fig|1300222.3.peg.1038"/>
<comment type="subcellular location">
    <subcellularLocation>
        <location evidence="1">Membrane</location>
        <topology evidence="1">Multi-pass membrane protein</topology>
    </subcellularLocation>
</comment>
<gene>
    <name evidence="6" type="ORF">I532_05075</name>
</gene>
<dbReference type="Pfam" id="PF13564">
    <property type="entry name" value="DoxX_2"/>
    <property type="match status" value="1"/>
</dbReference>
<feature type="transmembrane region" description="Helical" evidence="5">
    <location>
        <begin position="64"/>
        <end position="86"/>
    </location>
</feature>
<organism evidence="6 7">
    <name type="scientific">Brevibacillus borstelensis AK1</name>
    <dbReference type="NCBI Taxonomy" id="1300222"/>
    <lineage>
        <taxon>Bacteria</taxon>
        <taxon>Bacillati</taxon>
        <taxon>Bacillota</taxon>
        <taxon>Bacilli</taxon>
        <taxon>Bacillales</taxon>
        <taxon>Paenibacillaceae</taxon>
        <taxon>Brevibacillus</taxon>
    </lineage>
</organism>
<dbReference type="GO" id="GO:0016020">
    <property type="term" value="C:membrane"/>
    <property type="evidence" value="ECO:0007669"/>
    <property type="project" value="UniProtKB-SubCell"/>
</dbReference>
<dbReference type="AlphaFoldDB" id="M8DIU8"/>
<evidence type="ECO:0000256" key="4">
    <source>
        <dbReference type="ARBA" id="ARBA00023136"/>
    </source>
</evidence>
<dbReference type="EMBL" id="APBN01000002">
    <property type="protein sequence ID" value="EMT53357.1"/>
    <property type="molecule type" value="Genomic_DNA"/>
</dbReference>
<feature type="transmembrane region" description="Helical" evidence="5">
    <location>
        <begin position="39"/>
        <end position="57"/>
    </location>
</feature>
<evidence type="ECO:0000313" key="6">
    <source>
        <dbReference type="EMBL" id="EMT53357.1"/>
    </source>
</evidence>
<sequence length="113" mass="12364">MGLIIMQAVLSLFLLSGGIIKLARVPFQVEHWSHYHYPLWFMSVVGILEIVGALALIGGIWNRYLAIGSGVLFVVLMAGAIHAHLFRAEQPIVTILPAAICLILSVIVISSRF</sequence>
<accession>M8DIU8</accession>
<protein>
    <submittedName>
        <fullName evidence="6">YdgD</fullName>
    </submittedName>
</protein>
<evidence type="ECO:0000256" key="5">
    <source>
        <dbReference type="SAM" id="Phobius"/>
    </source>
</evidence>
<feature type="transmembrane region" description="Helical" evidence="5">
    <location>
        <begin position="92"/>
        <end position="110"/>
    </location>
</feature>
<name>M8DIU8_9BACL</name>
<dbReference type="Proteomes" id="UP000012081">
    <property type="component" value="Unassembled WGS sequence"/>
</dbReference>
<proteinExistence type="predicted"/>
<comment type="caution">
    <text evidence="6">The sequence shown here is derived from an EMBL/GenBank/DDBJ whole genome shotgun (WGS) entry which is preliminary data.</text>
</comment>
<dbReference type="STRING" id="1300222.I532_05075"/>
<keyword evidence="3 5" id="KW-1133">Transmembrane helix</keyword>
<evidence type="ECO:0000256" key="3">
    <source>
        <dbReference type="ARBA" id="ARBA00022989"/>
    </source>
</evidence>
<evidence type="ECO:0000256" key="1">
    <source>
        <dbReference type="ARBA" id="ARBA00004141"/>
    </source>
</evidence>
<keyword evidence="2 5" id="KW-0812">Transmembrane</keyword>
<evidence type="ECO:0000256" key="2">
    <source>
        <dbReference type="ARBA" id="ARBA00022692"/>
    </source>
</evidence>
<dbReference type="InterPro" id="IPR032808">
    <property type="entry name" value="DoxX"/>
</dbReference>
<keyword evidence="4 5" id="KW-0472">Membrane</keyword>
<keyword evidence="7" id="KW-1185">Reference proteome</keyword>
<evidence type="ECO:0000313" key="7">
    <source>
        <dbReference type="Proteomes" id="UP000012081"/>
    </source>
</evidence>
<reference evidence="6 7" key="1">
    <citation type="submission" date="2013-03" db="EMBL/GenBank/DDBJ databases">
        <title>Assembly of a new bacterial strain Brevibacillus borstelensis AK1.</title>
        <authorList>
            <person name="Rajan I."/>
            <person name="PoliReddy D."/>
            <person name="Sugumar T."/>
            <person name="Rathinam K."/>
            <person name="Alqarawi S."/>
            <person name="Khalil A.B."/>
            <person name="Sivakumar N."/>
        </authorList>
    </citation>
    <scope>NUCLEOTIDE SEQUENCE [LARGE SCALE GENOMIC DNA]</scope>
    <source>
        <strain evidence="6 7">AK1</strain>
    </source>
</reference>